<dbReference type="Pfam" id="PF04404">
    <property type="entry name" value="ERF"/>
    <property type="match status" value="1"/>
</dbReference>
<sequence length="229" mass="24422">MRMSDSIKEIAAAFTKFQAEVNNPKNTATNPQFRSSYAPLDVVINEVKPILAKYGLAVLQSTGSEGENVVIKTLVTHESGEWIESEPLTLPAYQVGKGGVKNYTAQGCGSAITYGRRYSLTAMLGISSEDDDDGNHASERQGNTNGYSNNKNATGRNTGSSSGASDKQMKMIHAKIANIATLAQQERSIVEEGLKTNLGINSLSGISSQLASQAITILQGWEQQYGGGQ</sequence>
<evidence type="ECO:0000313" key="2">
    <source>
        <dbReference type="EMBL" id="SCM00613.1"/>
    </source>
</evidence>
<accession>A0AAX2CL88</accession>
<dbReference type="Proteomes" id="UP000242164">
    <property type="component" value="Unassembled WGS sequence"/>
</dbReference>
<feature type="region of interest" description="Disordered" evidence="1">
    <location>
        <begin position="129"/>
        <end position="166"/>
    </location>
</feature>
<evidence type="ECO:0008006" key="4">
    <source>
        <dbReference type="Google" id="ProtNLM"/>
    </source>
</evidence>
<feature type="compositionally biased region" description="Polar residues" evidence="1">
    <location>
        <begin position="140"/>
        <end position="165"/>
    </location>
</feature>
<protein>
    <recommendedName>
        <fullName evidence="4">ERF family protein</fullName>
    </recommendedName>
</protein>
<gene>
    <name evidence="2" type="ORF">BCB44BAC_03344</name>
</gene>
<comment type="caution">
    <text evidence="2">The sequence shown here is derived from an EMBL/GenBank/DDBJ whole genome shotgun (WGS) entry which is preliminary data.</text>
</comment>
<dbReference type="EMBL" id="FMIK01000046">
    <property type="protein sequence ID" value="SCM00613.1"/>
    <property type="molecule type" value="Genomic_DNA"/>
</dbReference>
<dbReference type="AlphaFoldDB" id="A0AAX2CL88"/>
<proteinExistence type="predicted"/>
<evidence type="ECO:0000256" key="1">
    <source>
        <dbReference type="SAM" id="MobiDB-lite"/>
    </source>
</evidence>
<organism evidence="2 3">
    <name type="scientific">Bacillus cytotoxicus</name>
    <dbReference type="NCBI Taxonomy" id="580165"/>
    <lineage>
        <taxon>Bacteria</taxon>
        <taxon>Bacillati</taxon>
        <taxon>Bacillota</taxon>
        <taxon>Bacilli</taxon>
        <taxon>Bacillales</taxon>
        <taxon>Bacillaceae</taxon>
        <taxon>Bacillus</taxon>
        <taxon>Bacillus cereus group</taxon>
    </lineage>
</organism>
<evidence type="ECO:0000313" key="3">
    <source>
        <dbReference type="Proteomes" id="UP000242164"/>
    </source>
</evidence>
<dbReference type="InterPro" id="IPR007499">
    <property type="entry name" value="ERF_bacteria_virus"/>
</dbReference>
<reference evidence="2 3" key="1">
    <citation type="submission" date="2016-08" db="EMBL/GenBank/DDBJ databases">
        <authorList>
            <person name="Loux V."/>
            <person name="Rue O."/>
        </authorList>
    </citation>
    <scope>NUCLEOTIDE SEQUENCE [LARGE SCALE GENOMIC DNA]</scope>
    <source>
        <strain evidence="2 3">AFSSA_08CEB44bac</strain>
    </source>
</reference>
<name>A0AAX2CL88_9BACI</name>